<evidence type="ECO:0000256" key="5">
    <source>
        <dbReference type="ARBA" id="ARBA00022840"/>
    </source>
</evidence>
<dbReference type="Pfam" id="PF02782">
    <property type="entry name" value="FGGY_C"/>
    <property type="match status" value="1"/>
</dbReference>
<evidence type="ECO:0000313" key="10">
    <source>
        <dbReference type="Proteomes" id="UP000327236"/>
    </source>
</evidence>
<dbReference type="InterPro" id="IPR000577">
    <property type="entry name" value="Carb_kinase_FGGY"/>
</dbReference>
<evidence type="ECO:0000313" key="11">
    <source>
        <dbReference type="Proteomes" id="UP001385848"/>
    </source>
</evidence>
<protein>
    <submittedName>
        <fullName evidence="9">FGGY family carbohydrate kinase</fullName>
    </submittedName>
    <submittedName>
        <fullName evidence="8">Glycerol kinase</fullName>
    </submittedName>
</protein>
<feature type="domain" description="Carbohydrate kinase FGGY C-terminal" evidence="7">
    <location>
        <begin position="261"/>
        <end position="446"/>
    </location>
</feature>
<reference evidence="9 11" key="2">
    <citation type="submission" date="2024-04" db="EMBL/GenBank/DDBJ databases">
        <title>Three lactobacilli isolated from voided urine samples from females with type 2 diabetes.</title>
        <authorList>
            <person name="Kula A."/>
            <person name="Stegman N."/>
            <person name="Putonti C."/>
        </authorList>
    </citation>
    <scope>NUCLEOTIDE SEQUENCE [LARGE SCALE GENOMIC DNA]</scope>
    <source>
        <strain evidence="9 11">1855</strain>
    </source>
</reference>
<dbReference type="PIRSF" id="PIRSF000538">
    <property type="entry name" value="GlpK"/>
    <property type="match status" value="1"/>
</dbReference>
<evidence type="ECO:0000259" key="7">
    <source>
        <dbReference type="Pfam" id="PF02782"/>
    </source>
</evidence>
<proteinExistence type="inferred from homology"/>
<evidence type="ECO:0000313" key="9">
    <source>
        <dbReference type="EMBL" id="MEL0564711.1"/>
    </source>
</evidence>
<gene>
    <name evidence="9" type="ORF">AAC431_02060</name>
    <name evidence="8" type="ORF">F6H94_07775</name>
</gene>
<dbReference type="GeneID" id="31742871"/>
<dbReference type="InterPro" id="IPR018484">
    <property type="entry name" value="FGGY_N"/>
</dbReference>
<dbReference type="GO" id="GO:0005829">
    <property type="term" value="C:cytosol"/>
    <property type="evidence" value="ECO:0007669"/>
    <property type="project" value="TreeGrafter"/>
</dbReference>
<evidence type="ECO:0000256" key="3">
    <source>
        <dbReference type="ARBA" id="ARBA00022741"/>
    </source>
</evidence>
<dbReference type="InterPro" id="IPR018485">
    <property type="entry name" value="FGGY_C"/>
</dbReference>
<evidence type="ECO:0000259" key="6">
    <source>
        <dbReference type="Pfam" id="PF00370"/>
    </source>
</evidence>
<dbReference type="InterPro" id="IPR043129">
    <property type="entry name" value="ATPase_NBD"/>
</dbReference>
<accession>A0A5N1I626</accession>
<keyword evidence="2" id="KW-0808">Transferase</keyword>
<evidence type="ECO:0000256" key="4">
    <source>
        <dbReference type="ARBA" id="ARBA00022777"/>
    </source>
</evidence>
<dbReference type="EMBL" id="JBBVUL010000003">
    <property type="protein sequence ID" value="MEL0564711.1"/>
    <property type="molecule type" value="Genomic_DNA"/>
</dbReference>
<evidence type="ECO:0000313" key="8">
    <source>
        <dbReference type="EMBL" id="KAA9320556.1"/>
    </source>
</evidence>
<dbReference type="Pfam" id="PF00370">
    <property type="entry name" value="FGGY_N"/>
    <property type="match status" value="1"/>
</dbReference>
<dbReference type="PANTHER" id="PTHR10196:SF69">
    <property type="entry name" value="GLYCEROL KINASE"/>
    <property type="match status" value="1"/>
</dbReference>
<comment type="caution">
    <text evidence="8">The sequence shown here is derived from an EMBL/GenBank/DDBJ whole genome shotgun (WGS) entry which is preliminary data.</text>
</comment>
<dbReference type="Proteomes" id="UP000327236">
    <property type="component" value="Unassembled WGS sequence"/>
</dbReference>
<sequence length="482" mass="54241">MPGKYILAVDQSTQGTKAILVDHNNQIFYKVALPHKQLVNNQGWVSHDLDEIRHNLYQLFRNILKKVNPDQIEALAITNQRESAAAWSRHTGEPLCHTIVWQDNRTEKLINRIAYPELKETVKNKTGLALSPYFTGAKWGWMLLNEPRVIQARENDDLCLGTMDSWLLYQLTNKRSFKTEPSNACRTQLMNIHTGKWDQQLCEIFGTNINELPEIVDSNAHFGKTDLFGLLKTPIPIKSILGDSQAALFAHGCFNPGDFKVTFGTGSSVMLNIGSNLPSNINNKLNTSIAWSLNGKISYVLEGNINYAGASISWLKDKVQLINKPEETENLALTANPKDHTILIPAFAGLGAPYWKAEAKAAFVNMTATTGKNELVKATLNSLVYQISDILSQFQQLYPKVNQEIHTDGGMIHNKYLMQYLCNITQKVVKIADIPELSALGSAMNARNKKEQAQSSKSFTPKMKSESAKFYLTEWHDWIDRF</sequence>
<keyword evidence="4 8" id="KW-0418">Kinase</keyword>
<name>A0A5N1I626_LACJE</name>
<evidence type="ECO:0000256" key="1">
    <source>
        <dbReference type="ARBA" id="ARBA00009156"/>
    </source>
</evidence>
<evidence type="ECO:0000256" key="2">
    <source>
        <dbReference type="ARBA" id="ARBA00022679"/>
    </source>
</evidence>
<keyword evidence="3" id="KW-0547">Nucleotide-binding</keyword>
<dbReference type="GO" id="GO:0005524">
    <property type="term" value="F:ATP binding"/>
    <property type="evidence" value="ECO:0007669"/>
    <property type="project" value="UniProtKB-KW"/>
</dbReference>
<comment type="similarity">
    <text evidence="1">Belongs to the FGGY kinase family.</text>
</comment>
<organism evidence="8 10">
    <name type="scientific">Lactobacillus jensenii</name>
    <dbReference type="NCBI Taxonomy" id="109790"/>
    <lineage>
        <taxon>Bacteria</taxon>
        <taxon>Bacillati</taxon>
        <taxon>Bacillota</taxon>
        <taxon>Bacilli</taxon>
        <taxon>Lactobacillales</taxon>
        <taxon>Lactobacillaceae</taxon>
        <taxon>Lactobacillus</taxon>
    </lineage>
</organism>
<dbReference type="EMBL" id="VYWW01000044">
    <property type="protein sequence ID" value="KAA9320556.1"/>
    <property type="molecule type" value="Genomic_DNA"/>
</dbReference>
<keyword evidence="5" id="KW-0067">ATP-binding</keyword>
<feature type="domain" description="Carbohydrate kinase FGGY N-terminal" evidence="6">
    <location>
        <begin position="5"/>
        <end position="249"/>
    </location>
</feature>
<reference evidence="8 10" key="1">
    <citation type="submission" date="2019-09" db="EMBL/GenBank/DDBJ databases">
        <title>Draft genome sequence assemblies of isolates from the urinary tract.</title>
        <authorList>
            <person name="Mores C.R."/>
            <person name="Putonti C."/>
            <person name="Wolfe A.J."/>
        </authorList>
    </citation>
    <scope>NUCLEOTIDE SEQUENCE [LARGE SCALE GENOMIC DNA]</scope>
    <source>
        <strain evidence="8 10">UMB246</strain>
    </source>
</reference>
<dbReference type="CDD" id="cd07769">
    <property type="entry name" value="ASKHA_NBD_FGGY_GK"/>
    <property type="match status" value="1"/>
</dbReference>
<dbReference type="GO" id="GO:0004370">
    <property type="term" value="F:glycerol kinase activity"/>
    <property type="evidence" value="ECO:0007669"/>
    <property type="project" value="TreeGrafter"/>
</dbReference>
<dbReference type="Gene3D" id="3.30.420.40">
    <property type="match status" value="2"/>
</dbReference>
<dbReference type="AlphaFoldDB" id="A0A5N1I626"/>
<dbReference type="GO" id="GO:0019563">
    <property type="term" value="P:glycerol catabolic process"/>
    <property type="evidence" value="ECO:0007669"/>
    <property type="project" value="TreeGrafter"/>
</dbReference>
<dbReference type="Proteomes" id="UP001385848">
    <property type="component" value="Unassembled WGS sequence"/>
</dbReference>
<dbReference type="KEGG" id="lje:BUE77_04010"/>
<dbReference type="OrthoDB" id="9805576at2"/>
<dbReference type="SUPFAM" id="SSF53067">
    <property type="entry name" value="Actin-like ATPase domain"/>
    <property type="match status" value="2"/>
</dbReference>
<keyword evidence="11" id="KW-1185">Reference proteome</keyword>
<dbReference type="PANTHER" id="PTHR10196">
    <property type="entry name" value="SUGAR KINASE"/>
    <property type="match status" value="1"/>
</dbReference>
<dbReference type="RefSeq" id="WP_006587891.1">
    <property type="nucleotide sequence ID" value="NZ_CATOUV010000001.1"/>
</dbReference>